<evidence type="ECO:0000256" key="2">
    <source>
        <dbReference type="ARBA" id="ARBA00022741"/>
    </source>
</evidence>
<dbReference type="GO" id="GO:0005524">
    <property type="term" value="F:ATP binding"/>
    <property type="evidence" value="ECO:0007669"/>
    <property type="project" value="UniProtKB-UniRule"/>
</dbReference>
<dbReference type="PROSITE" id="PS00107">
    <property type="entry name" value="PROTEIN_KINASE_ATP"/>
    <property type="match status" value="1"/>
</dbReference>
<dbReference type="Gene3D" id="3.30.200.20">
    <property type="entry name" value="Phosphorylase Kinase, domain 1"/>
    <property type="match status" value="1"/>
</dbReference>
<name>A0AAX4H7W5_9ASCO</name>
<dbReference type="PROSITE" id="PS00108">
    <property type="entry name" value="PROTEIN_KINASE_ST"/>
    <property type="match status" value="1"/>
</dbReference>
<feature type="compositionally biased region" description="Polar residues" evidence="7">
    <location>
        <begin position="215"/>
        <end position="233"/>
    </location>
</feature>
<dbReference type="GO" id="GO:0004713">
    <property type="term" value="F:protein tyrosine kinase activity"/>
    <property type="evidence" value="ECO:0007669"/>
    <property type="project" value="TreeGrafter"/>
</dbReference>
<reference evidence="9 10" key="1">
    <citation type="submission" date="2023-10" db="EMBL/GenBank/DDBJ databases">
        <title>Draft Genome Sequence of Candida saopaulonensis from a very Premature Infant with Sepsis.</title>
        <authorList>
            <person name="Ning Y."/>
            <person name="Dai R."/>
            <person name="Xiao M."/>
            <person name="Xu Y."/>
            <person name="Yan Q."/>
            <person name="Zhang L."/>
        </authorList>
    </citation>
    <scope>NUCLEOTIDE SEQUENCE [LARGE SCALE GENOMIC DNA]</scope>
    <source>
        <strain evidence="9 10">19XY460</strain>
    </source>
</reference>
<dbReference type="GO" id="GO:0005737">
    <property type="term" value="C:cytoplasm"/>
    <property type="evidence" value="ECO:0007669"/>
    <property type="project" value="TreeGrafter"/>
</dbReference>
<organism evidence="9 10">
    <name type="scientific">Australozyma saopauloensis</name>
    <dbReference type="NCBI Taxonomy" id="291208"/>
    <lineage>
        <taxon>Eukaryota</taxon>
        <taxon>Fungi</taxon>
        <taxon>Dikarya</taxon>
        <taxon>Ascomycota</taxon>
        <taxon>Saccharomycotina</taxon>
        <taxon>Pichiomycetes</taxon>
        <taxon>Metschnikowiaceae</taxon>
        <taxon>Australozyma</taxon>
    </lineage>
</organism>
<evidence type="ECO:0000256" key="6">
    <source>
        <dbReference type="PROSITE-ProRule" id="PRU10141"/>
    </source>
</evidence>
<dbReference type="InterPro" id="IPR017441">
    <property type="entry name" value="Protein_kinase_ATP_BS"/>
</dbReference>
<dbReference type="KEGG" id="asau:88172927"/>
<dbReference type="PANTHER" id="PTHR11042:SF196">
    <property type="entry name" value="MITOSIS INHIBITOR PROTEIN KINASE SWE1"/>
    <property type="match status" value="1"/>
</dbReference>
<dbReference type="InterPro" id="IPR008271">
    <property type="entry name" value="Ser/Thr_kinase_AS"/>
</dbReference>
<accession>A0AAX4H7W5</accession>
<gene>
    <name evidence="9" type="ORF">PUMCH_001862</name>
</gene>
<dbReference type="SUPFAM" id="SSF56112">
    <property type="entry name" value="Protein kinase-like (PK-like)"/>
    <property type="match status" value="1"/>
</dbReference>
<dbReference type="GO" id="GO:0005634">
    <property type="term" value="C:nucleus"/>
    <property type="evidence" value="ECO:0007669"/>
    <property type="project" value="TreeGrafter"/>
</dbReference>
<dbReference type="EMBL" id="CP138895">
    <property type="protein sequence ID" value="WPK24583.1"/>
    <property type="molecule type" value="Genomic_DNA"/>
</dbReference>
<evidence type="ECO:0000313" key="10">
    <source>
        <dbReference type="Proteomes" id="UP001338582"/>
    </source>
</evidence>
<feature type="compositionally biased region" description="Low complexity" evidence="7">
    <location>
        <begin position="1"/>
        <end position="11"/>
    </location>
</feature>
<dbReference type="GO" id="GO:0030447">
    <property type="term" value="P:filamentous growth"/>
    <property type="evidence" value="ECO:0007669"/>
    <property type="project" value="UniProtKB-ARBA"/>
</dbReference>
<feature type="domain" description="Protein kinase" evidence="8">
    <location>
        <begin position="543"/>
        <end position="886"/>
    </location>
</feature>
<evidence type="ECO:0000256" key="5">
    <source>
        <dbReference type="ARBA" id="ARBA00037982"/>
    </source>
</evidence>
<keyword evidence="1" id="KW-0808">Transferase</keyword>
<evidence type="ECO:0000259" key="8">
    <source>
        <dbReference type="PROSITE" id="PS50011"/>
    </source>
</evidence>
<dbReference type="GO" id="GO:0110031">
    <property type="term" value="P:negative regulation of G2/MI transition of meiotic cell cycle"/>
    <property type="evidence" value="ECO:0007669"/>
    <property type="project" value="TreeGrafter"/>
</dbReference>
<sequence>MKRRSQQSTRSATRETPLHSPSAGGDSSPVIERISSHKTFHHNELDYFTNEHFSRSFNSLILDDTEEFKLKKLHNKSPPFALRTSTLVIDDADDPLELHEDFDDLSDVEPVEDQLPTQSEQVVNEPPKLATKPLLKRSFKYFNLSIDSNLSPGEVTVEGKQTSSSASLSLRTTPFNKFKRPHKLVSQSPSPSQNGKFKAVLDAISPVKNEKKLFKNSNKIRVTSPLRSQSADSPSRKRDFNFRKIFKSPNLKFKGSSSPLKNHVYDPYNSILMDESPLRVRKSSHTFQIHQDSNSLEPTTAKKQRNNSASAIIPSFEPYDDKENTPRSNSQPTKKPSYKSVKPLQIAFESTGLVKKSSFAGTTKKLPPETPMKKNPLLMMKKEKMRPFDFDEDSFLSHDHSIEVGRNANYTHSNDSNSSFFKFPTVSSAQKDPDYNLLILSDVECEDPVPETPTKLSSRGAHPLIYRTRSTNHSDTLLPREKDEPCTPILHAPSDTLISLQATLNLLNTGRINTEEKLAKEASSKLVTSKDQVDEYLMEKFGKQNISYIGCGQFSVAFECNFGNEKFAIKRTKKPVAGSHERKAILREIEALKVLTSIKDEEMEIEGGKENLVIFIEAWNYNNYYYIMTEFCEGGSLYDFLEEHKSYKMDEFRVWKILIEIISGLKFIHLKNYLHLDLKPANIFITFEGSLKIGDFGLSTKLPILEKDFDLEGDRNYIAPELINEKIYTPFADIFSVGLIILEIATNIVLPGNGTPWRKLRSGDLSDAGKLSSDNISDFLHHRNFSSLTSYTSSLNSLHPNSIFNMGKSNSNPSSKQGTTSETLSAGMATAGGNKPIENLRDIIPKGAPEFLVDNSRNLDSLVALMLKPNPFERLTASEILSRPECVEIETRRKAGATIFEGEFGPNDEELDPLTT</sequence>
<evidence type="ECO:0000256" key="7">
    <source>
        <dbReference type="SAM" id="MobiDB-lite"/>
    </source>
</evidence>
<evidence type="ECO:0000256" key="3">
    <source>
        <dbReference type="ARBA" id="ARBA00022777"/>
    </source>
</evidence>
<feature type="region of interest" description="Disordered" evidence="7">
    <location>
        <begin position="282"/>
        <end position="339"/>
    </location>
</feature>
<dbReference type="AlphaFoldDB" id="A0AAX4H7W5"/>
<keyword evidence="10" id="KW-1185">Reference proteome</keyword>
<dbReference type="Proteomes" id="UP001338582">
    <property type="component" value="Chromosome 2"/>
</dbReference>
<dbReference type="InterPro" id="IPR050339">
    <property type="entry name" value="CC_SR_Kinase"/>
</dbReference>
<dbReference type="Pfam" id="PF00069">
    <property type="entry name" value="Pkinase"/>
    <property type="match status" value="1"/>
</dbReference>
<keyword evidence="2 6" id="KW-0547">Nucleotide-binding</keyword>
<evidence type="ECO:0000313" key="9">
    <source>
        <dbReference type="EMBL" id="WPK24583.1"/>
    </source>
</evidence>
<feature type="binding site" evidence="6">
    <location>
        <position position="570"/>
    </location>
    <ligand>
        <name>ATP</name>
        <dbReference type="ChEBI" id="CHEBI:30616"/>
    </ligand>
</feature>
<comment type="similarity">
    <text evidence="5">Belongs to the protein kinase superfamily. Ser/Thr protein kinase family. GCN2 subfamily.</text>
</comment>
<dbReference type="Gene3D" id="1.10.510.10">
    <property type="entry name" value="Transferase(Phosphotransferase) domain 1"/>
    <property type="match status" value="1"/>
</dbReference>
<dbReference type="PANTHER" id="PTHR11042">
    <property type="entry name" value="EUKARYOTIC TRANSLATION INITIATION FACTOR 2-ALPHA KINASE EIF2-ALPHA KINASE -RELATED"/>
    <property type="match status" value="1"/>
</dbReference>
<dbReference type="PROSITE" id="PS50011">
    <property type="entry name" value="PROTEIN_KINASE_DOM"/>
    <property type="match status" value="1"/>
</dbReference>
<dbReference type="GeneID" id="88172927"/>
<feature type="region of interest" description="Disordered" evidence="7">
    <location>
        <begin position="1"/>
        <end position="30"/>
    </location>
</feature>
<keyword evidence="3" id="KW-0418">Kinase</keyword>
<feature type="compositionally biased region" description="Polar residues" evidence="7">
    <location>
        <begin position="285"/>
        <end position="298"/>
    </location>
</feature>
<dbReference type="InterPro" id="IPR000719">
    <property type="entry name" value="Prot_kinase_dom"/>
</dbReference>
<protein>
    <recommendedName>
        <fullName evidence="8">Protein kinase domain-containing protein</fullName>
    </recommendedName>
</protein>
<dbReference type="SMART" id="SM00220">
    <property type="entry name" value="S_TKc"/>
    <property type="match status" value="1"/>
</dbReference>
<dbReference type="InterPro" id="IPR011009">
    <property type="entry name" value="Kinase-like_dom_sf"/>
</dbReference>
<dbReference type="RefSeq" id="XP_062876966.1">
    <property type="nucleotide sequence ID" value="XM_063020896.1"/>
</dbReference>
<evidence type="ECO:0000256" key="4">
    <source>
        <dbReference type="ARBA" id="ARBA00022840"/>
    </source>
</evidence>
<proteinExistence type="inferred from homology"/>
<feature type="region of interest" description="Disordered" evidence="7">
    <location>
        <begin position="215"/>
        <end position="236"/>
    </location>
</feature>
<evidence type="ECO:0000256" key="1">
    <source>
        <dbReference type="ARBA" id="ARBA00022679"/>
    </source>
</evidence>
<keyword evidence="4 6" id="KW-0067">ATP-binding</keyword>